<dbReference type="FunFam" id="3.90.76.10:FF:000001">
    <property type="entry name" value="Oligopeptide ABC transporter substrate-binding protein"/>
    <property type="match status" value="1"/>
</dbReference>
<feature type="domain" description="Solute-binding protein family 5" evidence="8">
    <location>
        <begin position="102"/>
        <end position="477"/>
    </location>
</feature>
<dbReference type="AlphaFoldDB" id="A0A161SG19"/>
<dbReference type="GO" id="GO:0043190">
    <property type="term" value="C:ATP-binding cassette (ABC) transporter complex"/>
    <property type="evidence" value="ECO:0007669"/>
    <property type="project" value="InterPro"/>
</dbReference>
<accession>A0A161SG19</accession>
<evidence type="ECO:0000256" key="6">
    <source>
        <dbReference type="SAM" id="Coils"/>
    </source>
</evidence>
<evidence type="ECO:0000256" key="4">
    <source>
        <dbReference type="ARBA" id="ARBA00022729"/>
    </source>
</evidence>
<feature type="coiled-coil region" evidence="6">
    <location>
        <begin position="485"/>
        <end position="512"/>
    </location>
</feature>
<reference evidence="10" key="1">
    <citation type="submission" date="2016-01" db="EMBL/GenBank/DDBJ databases">
        <title>Draft genome of Chromobacterium sp. F49.</title>
        <authorList>
            <person name="Hong K.W."/>
        </authorList>
    </citation>
    <scope>NUCLEOTIDE SEQUENCE [LARGE SCALE GENOMIC DNA]</scope>
    <source>
        <strain evidence="10">M63</strain>
    </source>
</reference>
<dbReference type="Gene3D" id="3.40.190.10">
    <property type="entry name" value="Periplasmic binding protein-like II"/>
    <property type="match status" value="1"/>
</dbReference>
<dbReference type="Gene3D" id="3.10.105.10">
    <property type="entry name" value="Dipeptide-binding Protein, Domain 3"/>
    <property type="match status" value="1"/>
</dbReference>
<dbReference type="SUPFAM" id="SSF53850">
    <property type="entry name" value="Periplasmic binding protein-like II"/>
    <property type="match status" value="1"/>
</dbReference>
<comment type="similarity">
    <text evidence="2">Belongs to the bacterial solute-binding protein 5 family.</text>
</comment>
<keyword evidence="10" id="KW-1185">Reference proteome</keyword>
<dbReference type="CDD" id="cd08504">
    <property type="entry name" value="PBP2_OppA"/>
    <property type="match status" value="1"/>
</dbReference>
<dbReference type="Gene3D" id="3.90.76.10">
    <property type="entry name" value="Dipeptide-binding Protein, Domain 1"/>
    <property type="match status" value="1"/>
</dbReference>
<evidence type="ECO:0000256" key="3">
    <source>
        <dbReference type="ARBA" id="ARBA00022448"/>
    </source>
</evidence>
<dbReference type="InterPro" id="IPR030678">
    <property type="entry name" value="Peptide/Ni-bd"/>
</dbReference>
<gene>
    <name evidence="9" type="ORF">AV654_13915</name>
</gene>
<dbReference type="GO" id="GO:0030288">
    <property type="term" value="C:outer membrane-bounded periplasmic space"/>
    <property type="evidence" value="ECO:0007669"/>
    <property type="project" value="UniProtKB-ARBA"/>
</dbReference>
<keyword evidence="3" id="KW-0813">Transport</keyword>
<keyword evidence="6" id="KW-0175">Coiled coil</keyword>
<comment type="subcellular location">
    <subcellularLocation>
        <location evidence="1">Cell membrane</location>
        <topology evidence="1">Lipid-anchor</topology>
    </subcellularLocation>
</comment>
<evidence type="ECO:0000313" key="9">
    <source>
        <dbReference type="EMBL" id="KZE80085.1"/>
    </source>
</evidence>
<organism evidence="9 10">
    <name type="scientific">Paenibacillus elgii</name>
    <dbReference type="NCBI Taxonomy" id="189691"/>
    <lineage>
        <taxon>Bacteria</taxon>
        <taxon>Bacillati</taxon>
        <taxon>Bacillota</taxon>
        <taxon>Bacilli</taxon>
        <taxon>Bacillales</taxon>
        <taxon>Paenibacillaceae</taxon>
        <taxon>Paenibacillus</taxon>
    </lineage>
</organism>
<evidence type="ECO:0000259" key="8">
    <source>
        <dbReference type="Pfam" id="PF00496"/>
    </source>
</evidence>
<name>A0A161SG19_9BACL</name>
<feature type="region of interest" description="Disordered" evidence="7">
    <location>
        <begin position="36"/>
        <end position="57"/>
    </location>
</feature>
<evidence type="ECO:0000256" key="5">
    <source>
        <dbReference type="ARBA" id="ARBA00022856"/>
    </source>
</evidence>
<proteinExistence type="inferred from homology"/>
<feature type="compositionally biased region" description="Polar residues" evidence="7">
    <location>
        <begin position="41"/>
        <end position="57"/>
    </location>
</feature>
<dbReference type="EMBL" id="LQRA01000049">
    <property type="protein sequence ID" value="KZE80085.1"/>
    <property type="molecule type" value="Genomic_DNA"/>
</dbReference>
<dbReference type="STRING" id="1007103.GCA_000213315_05693"/>
<dbReference type="InterPro" id="IPR039424">
    <property type="entry name" value="SBP_5"/>
</dbReference>
<dbReference type="GO" id="GO:0015833">
    <property type="term" value="P:peptide transport"/>
    <property type="evidence" value="ECO:0007669"/>
    <property type="project" value="UniProtKB-KW"/>
</dbReference>
<evidence type="ECO:0000256" key="1">
    <source>
        <dbReference type="ARBA" id="ARBA00004193"/>
    </source>
</evidence>
<dbReference type="PROSITE" id="PS01040">
    <property type="entry name" value="SBP_BACTERIAL_5"/>
    <property type="match status" value="1"/>
</dbReference>
<dbReference type="PANTHER" id="PTHR30290">
    <property type="entry name" value="PERIPLASMIC BINDING COMPONENT OF ABC TRANSPORTER"/>
    <property type="match status" value="1"/>
</dbReference>
<dbReference type="PANTHER" id="PTHR30290:SF10">
    <property type="entry name" value="PERIPLASMIC OLIGOPEPTIDE-BINDING PROTEIN-RELATED"/>
    <property type="match status" value="1"/>
</dbReference>
<dbReference type="FunFam" id="3.10.105.10:FF:000001">
    <property type="entry name" value="Oligopeptide ABC transporter, oligopeptide-binding protein"/>
    <property type="match status" value="1"/>
</dbReference>
<dbReference type="eggNOG" id="COG4166">
    <property type="taxonomic scope" value="Bacteria"/>
</dbReference>
<evidence type="ECO:0000256" key="7">
    <source>
        <dbReference type="SAM" id="MobiDB-lite"/>
    </source>
</evidence>
<evidence type="ECO:0000256" key="2">
    <source>
        <dbReference type="ARBA" id="ARBA00005695"/>
    </source>
</evidence>
<keyword evidence="4" id="KW-0732">Signal</keyword>
<evidence type="ECO:0000313" key="10">
    <source>
        <dbReference type="Proteomes" id="UP000076563"/>
    </source>
</evidence>
<keyword evidence="5" id="KW-0653">Protein transport</keyword>
<sequence length="558" mass="61513">MINPEAFCMKKWAFCFVSLLLIISVMLSGCNFTGEAPQGAESPSGQTASKNGEQPSSGKAITLSVETEITDLNQFSASDNVAFAILNNVNEGLYRLDQKNVPQPAMAKGVDISKDGLTYTFTLRDGMKWSNGSPVTAADFKFAWLGSMKPETSLSGYAFILTDYIEGGAEYAEGKAADVSGIVVKDDKTLTVKLKNPTPFFLRLVSFIPYYPLNEKFVKEKGKDFALKPENMLYNGPFVLTQFDPAGGAVLEKNPNYWDNGSVKLDKVNIKVVKEMNTALNLYKVGELDRVNLSSADVSANKTNPEFGSDIEFATTYLQFNLKAGDVSNPNIRKALQLAYDSKVLEQLLNNGSKGAVGLIPDLMNGAGSKSFRDMQGKVTAPDAAKAKELWAEGVKELGHAPKIKLLVLDDTVNKDVGTFLQSEFKKNLGAEIEIESMPKKARNKLMDDSSYQMAVTAWGADYDDAMTYLDLWINHTPYRGNYNNPKYDRLIAEAKKEADEAKRAEMLLQAEKILVGEDAVVAPLFYKGHAFLQKKNIEGLVYHPYGASWDFKYADKK</sequence>
<keyword evidence="5" id="KW-0571">Peptide transport</keyword>
<dbReference type="PIRSF" id="PIRSF002741">
    <property type="entry name" value="MppA"/>
    <property type="match status" value="1"/>
</dbReference>
<dbReference type="InterPro" id="IPR000914">
    <property type="entry name" value="SBP_5_dom"/>
</dbReference>
<protein>
    <submittedName>
        <fullName evidence="9">ABC transporter substrate-binding protein</fullName>
    </submittedName>
</protein>
<comment type="caution">
    <text evidence="9">The sequence shown here is derived from an EMBL/GenBank/DDBJ whole genome shotgun (WGS) entry which is preliminary data.</text>
</comment>
<dbReference type="Proteomes" id="UP000076563">
    <property type="component" value="Unassembled WGS sequence"/>
</dbReference>
<dbReference type="InterPro" id="IPR023765">
    <property type="entry name" value="SBP_5_CS"/>
</dbReference>
<dbReference type="GO" id="GO:1904680">
    <property type="term" value="F:peptide transmembrane transporter activity"/>
    <property type="evidence" value="ECO:0007669"/>
    <property type="project" value="TreeGrafter"/>
</dbReference>
<dbReference type="Pfam" id="PF00496">
    <property type="entry name" value="SBP_bac_5"/>
    <property type="match status" value="1"/>
</dbReference>